<evidence type="ECO:0000313" key="2">
    <source>
        <dbReference type="EMBL" id="VDM70803.1"/>
    </source>
</evidence>
<dbReference type="EMBL" id="UYYB01017658">
    <property type="protein sequence ID" value="VDM70803.1"/>
    <property type="molecule type" value="Genomic_DNA"/>
</dbReference>
<feature type="region of interest" description="Disordered" evidence="1">
    <location>
        <begin position="1"/>
        <end position="33"/>
    </location>
</feature>
<dbReference type="Proteomes" id="UP000270094">
    <property type="component" value="Unassembled WGS sequence"/>
</dbReference>
<sequence length="33" mass="3680">MSQTVRIEMPPGEKPASPHDRFPKDRTKAVVSS</sequence>
<feature type="compositionally biased region" description="Basic and acidic residues" evidence="1">
    <location>
        <begin position="16"/>
        <end position="33"/>
    </location>
</feature>
<organism evidence="2 3">
    <name type="scientific">Strongylus vulgaris</name>
    <name type="common">Blood worm</name>
    <dbReference type="NCBI Taxonomy" id="40348"/>
    <lineage>
        <taxon>Eukaryota</taxon>
        <taxon>Metazoa</taxon>
        <taxon>Ecdysozoa</taxon>
        <taxon>Nematoda</taxon>
        <taxon>Chromadorea</taxon>
        <taxon>Rhabditida</taxon>
        <taxon>Rhabditina</taxon>
        <taxon>Rhabditomorpha</taxon>
        <taxon>Strongyloidea</taxon>
        <taxon>Strongylidae</taxon>
        <taxon>Strongylus</taxon>
    </lineage>
</organism>
<protein>
    <submittedName>
        <fullName evidence="2">Uncharacterized protein</fullName>
    </submittedName>
</protein>
<reference evidence="2 3" key="1">
    <citation type="submission" date="2018-11" db="EMBL/GenBank/DDBJ databases">
        <authorList>
            <consortium name="Pathogen Informatics"/>
        </authorList>
    </citation>
    <scope>NUCLEOTIDE SEQUENCE [LARGE SCALE GENOMIC DNA]</scope>
</reference>
<gene>
    <name evidence="2" type="ORF">SVUK_LOCUS5801</name>
</gene>
<keyword evidence="3" id="KW-1185">Reference proteome</keyword>
<evidence type="ECO:0000313" key="3">
    <source>
        <dbReference type="Proteomes" id="UP000270094"/>
    </source>
</evidence>
<name>A0A3P7ISH3_STRVU</name>
<proteinExistence type="predicted"/>
<evidence type="ECO:0000256" key="1">
    <source>
        <dbReference type="SAM" id="MobiDB-lite"/>
    </source>
</evidence>
<dbReference type="AlphaFoldDB" id="A0A3P7ISH3"/>
<dbReference type="OrthoDB" id="422827at2759"/>
<accession>A0A3P7ISH3</accession>